<dbReference type="InterPro" id="IPR035218">
    <property type="entry name" value="DUF5327"/>
</dbReference>
<accession>A0A6G9J1Z0</accession>
<organism evidence="1 2">
    <name type="scientific">Parageobacillus toebii NBRC 107807</name>
    <dbReference type="NCBI Taxonomy" id="1223503"/>
    <lineage>
        <taxon>Bacteria</taxon>
        <taxon>Bacillati</taxon>
        <taxon>Bacillota</taxon>
        <taxon>Bacilli</taxon>
        <taxon>Bacillales</taxon>
        <taxon>Anoxybacillaceae</taxon>
        <taxon>Parageobacillus</taxon>
    </lineage>
</organism>
<proteinExistence type="predicted"/>
<dbReference type="AlphaFoldDB" id="A0A6G9J1Z0"/>
<evidence type="ECO:0000313" key="2">
    <source>
        <dbReference type="Proteomes" id="UP000613002"/>
    </source>
</evidence>
<dbReference type="EMBL" id="JACICZ010000004">
    <property type="protein sequence ID" value="MBB3868513.1"/>
    <property type="molecule type" value="Genomic_DNA"/>
</dbReference>
<comment type="caution">
    <text evidence="1">The sequence shown here is derived from an EMBL/GenBank/DDBJ whole genome shotgun (WGS) entry which is preliminary data.</text>
</comment>
<reference evidence="1 2" key="1">
    <citation type="submission" date="2020-08" db="EMBL/GenBank/DDBJ databases">
        <title>Genomic Encyclopedia of Type Strains, Phase IV (KMG-IV): sequencing the most valuable type-strain genomes for metagenomic binning, comparative biology and taxonomic classification.</title>
        <authorList>
            <person name="Goeker M."/>
        </authorList>
    </citation>
    <scope>NUCLEOTIDE SEQUENCE [LARGE SCALE GENOMIC DNA]</scope>
    <source>
        <strain evidence="1 2">DSM 14590</strain>
    </source>
</reference>
<name>A0A6G9J1Z0_9BACL</name>
<evidence type="ECO:0000313" key="1">
    <source>
        <dbReference type="EMBL" id="MBB3868513.1"/>
    </source>
</evidence>
<dbReference type="GeneID" id="94898459"/>
<gene>
    <name evidence="1" type="ORF">HNR78_001396</name>
</gene>
<dbReference type="RefSeq" id="WP_073967960.1">
    <property type="nucleotide sequence ID" value="NZ_BDAQ01000005.1"/>
</dbReference>
<sequence>MNIPITTILMKMEEQLRQAKTAASPQRLREHIAVVRALCDLVLEEGKEKEMPVASSVEVPPLSISQGKGERIEIGDDANGPSLFDF</sequence>
<dbReference type="Proteomes" id="UP000613002">
    <property type="component" value="Unassembled WGS sequence"/>
</dbReference>
<dbReference type="Pfam" id="PF17261">
    <property type="entry name" value="DUF5327"/>
    <property type="match status" value="1"/>
</dbReference>
<protein>
    <submittedName>
        <fullName evidence="1">Uncharacterized protein</fullName>
    </submittedName>
</protein>
<keyword evidence="2" id="KW-1185">Reference proteome</keyword>